<evidence type="ECO:0000256" key="2">
    <source>
        <dbReference type="ARBA" id="ARBA00022679"/>
    </source>
</evidence>
<protein>
    <submittedName>
        <fullName evidence="7">O-methyltransferase</fullName>
    </submittedName>
</protein>
<comment type="caution">
    <text evidence="7">The sequence shown here is derived from an EMBL/GenBank/DDBJ whole genome shotgun (WGS) entry which is preliminary data.</text>
</comment>
<evidence type="ECO:0000259" key="6">
    <source>
        <dbReference type="Pfam" id="PF08100"/>
    </source>
</evidence>
<name>A0A543JNY5_9PSEU</name>
<evidence type="ECO:0000313" key="7">
    <source>
        <dbReference type="EMBL" id="TQM84571.1"/>
    </source>
</evidence>
<reference evidence="7 8" key="1">
    <citation type="submission" date="2019-06" db="EMBL/GenBank/DDBJ databases">
        <title>Sequencing the genomes of 1000 actinobacteria strains.</title>
        <authorList>
            <person name="Klenk H.-P."/>
        </authorList>
    </citation>
    <scope>NUCLEOTIDE SEQUENCE [LARGE SCALE GENOMIC DNA]</scope>
    <source>
        <strain evidence="7 8">DSM 45456</strain>
    </source>
</reference>
<evidence type="ECO:0000256" key="4">
    <source>
        <dbReference type="PIRSR" id="PIRSR005739-1"/>
    </source>
</evidence>
<keyword evidence="2 7" id="KW-0808">Transferase</keyword>
<evidence type="ECO:0000313" key="8">
    <source>
        <dbReference type="Proteomes" id="UP000316628"/>
    </source>
</evidence>
<dbReference type="AlphaFoldDB" id="A0A543JNY5"/>
<dbReference type="InterPro" id="IPR012967">
    <property type="entry name" value="COMT_dimerisation"/>
</dbReference>
<dbReference type="InterPro" id="IPR029063">
    <property type="entry name" value="SAM-dependent_MTases_sf"/>
</dbReference>
<dbReference type="GO" id="GO:0008171">
    <property type="term" value="F:O-methyltransferase activity"/>
    <property type="evidence" value="ECO:0007669"/>
    <property type="project" value="InterPro"/>
</dbReference>
<evidence type="ECO:0000256" key="3">
    <source>
        <dbReference type="ARBA" id="ARBA00022691"/>
    </source>
</evidence>
<dbReference type="GO" id="GO:0046983">
    <property type="term" value="F:protein dimerization activity"/>
    <property type="evidence" value="ECO:0007669"/>
    <property type="project" value="InterPro"/>
</dbReference>
<accession>A0A543JNY5</accession>
<gene>
    <name evidence="7" type="ORF">FHX81_7026</name>
</gene>
<organism evidence="7 8">
    <name type="scientific">Saccharothrix saharensis</name>
    <dbReference type="NCBI Taxonomy" id="571190"/>
    <lineage>
        <taxon>Bacteria</taxon>
        <taxon>Bacillati</taxon>
        <taxon>Actinomycetota</taxon>
        <taxon>Actinomycetes</taxon>
        <taxon>Pseudonocardiales</taxon>
        <taxon>Pseudonocardiaceae</taxon>
        <taxon>Saccharothrix</taxon>
    </lineage>
</organism>
<dbReference type="PIRSF" id="PIRSF005739">
    <property type="entry name" value="O-mtase"/>
    <property type="match status" value="1"/>
</dbReference>
<dbReference type="Gene3D" id="1.10.10.10">
    <property type="entry name" value="Winged helix-like DNA-binding domain superfamily/Winged helix DNA-binding domain"/>
    <property type="match status" value="1"/>
</dbReference>
<dbReference type="Pfam" id="PF08100">
    <property type="entry name" value="Dimerisation"/>
    <property type="match status" value="1"/>
</dbReference>
<keyword evidence="1 7" id="KW-0489">Methyltransferase</keyword>
<evidence type="ECO:0000256" key="1">
    <source>
        <dbReference type="ARBA" id="ARBA00022603"/>
    </source>
</evidence>
<evidence type="ECO:0000259" key="5">
    <source>
        <dbReference type="Pfam" id="PF00891"/>
    </source>
</evidence>
<keyword evidence="3" id="KW-0949">S-adenosyl-L-methionine</keyword>
<dbReference type="InterPro" id="IPR036388">
    <property type="entry name" value="WH-like_DNA-bd_sf"/>
</dbReference>
<dbReference type="InterPro" id="IPR001077">
    <property type="entry name" value="COMT_C"/>
</dbReference>
<dbReference type="InterPro" id="IPR036390">
    <property type="entry name" value="WH_DNA-bd_sf"/>
</dbReference>
<dbReference type="InterPro" id="IPR016461">
    <property type="entry name" value="COMT-like"/>
</dbReference>
<keyword evidence="8" id="KW-1185">Reference proteome</keyword>
<dbReference type="SUPFAM" id="SSF53335">
    <property type="entry name" value="S-adenosyl-L-methionine-dependent methyltransferases"/>
    <property type="match status" value="1"/>
</dbReference>
<proteinExistence type="predicted"/>
<feature type="domain" description="O-methyltransferase dimerisation" evidence="6">
    <location>
        <begin position="39"/>
        <end position="108"/>
    </location>
</feature>
<dbReference type="GO" id="GO:0032259">
    <property type="term" value="P:methylation"/>
    <property type="evidence" value="ECO:0007669"/>
    <property type="project" value="UniProtKB-KW"/>
</dbReference>
<dbReference type="Pfam" id="PF00891">
    <property type="entry name" value="Methyltransf_2"/>
    <property type="match status" value="1"/>
</dbReference>
<feature type="domain" description="O-methyltransferase C-terminal" evidence="5">
    <location>
        <begin position="134"/>
        <end position="335"/>
    </location>
</feature>
<dbReference type="PANTHER" id="PTHR43712:SF2">
    <property type="entry name" value="O-METHYLTRANSFERASE CICE"/>
    <property type="match status" value="1"/>
</dbReference>
<dbReference type="PANTHER" id="PTHR43712">
    <property type="entry name" value="PUTATIVE (AFU_ORTHOLOGUE AFUA_4G14580)-RELATED"/>
    <property type="match status" value="1"/>
</dbReference>
<dbReference type="EMBL" id="VFPP01000001">
    <property type="protein sequence ID" value="TQM84571.1"/>
    <property type="molecule type" value="Genomic_DNA"/>
</dbReference>
<dbReference type="Gene3D" id="1.10.287.1350">
    <property type="match status" value="1"/>
</dbReference>
<sequence length="360" mass="39027">MEGRGPGARGSAGIASTFVGQWIVVGHEERDADTILRMAGLATPMALRVAVTLGLPDRLLGDGAPVADVAAELDADPVALDLLLGHLATLGLVESTPTGYRTTAFGENLRADADNRLTDLLHLDRAGGRGELAYADLLHSVRTGEAAYPRRYGRDFYTDVHDHPHLRESFDRQMTRRFRDQLPRLVAGVDWSRFATIVDVGGGAGGLLAAILEAHPAVRGHLVDLEQTAAQARRTFHDRGLDDRARVTAGSFFDPLPAGADAYLLVDVLHNWDDEHAHRILDRCAEAARPTGRVLVVEAVGGLRADTGSDLAMLVIFGGRERRLAEFRALASAHGLALDTVTEVTDQRCLLDFRFQDDLR</sequence>
<dbReference type="PROSITE" id="PS51683">
    <property type="entry name" value="SAM_OMT_II"/>
    <property type="match status" value="1"/>
</dbReference>
<feature type="active site" description="Proton acceptor" evidence="4">
    <location>
        <position position="270"/>
    </location>
</feature>
<dbReference type="Proteomes" id="UP000316628">
    <property type="component" value="Unassembled WGS sequence"/>
</dbReference>
<dbReference type="Gene3D" id="3.40.50.150">
    <property type="entry name" value="Vaccinia Virus protein VP39"/>
    <property type="match status" value="1"/>
</dbReference>
<dbReference type="SUPFAM" id="SSF46785">
    <property type="entry name" value="Winged helix' DNA-binding domain"/>
    <property type="match status" value="1"/>
</dbReference>